<gene>
    <name evidence="4" type="primary">LOC105430992</name>
</gene>
<feature type="signal peptide" evidence="2">
    <location>
        <begin position="1"/>
        <end position="25"/>
    </location>
</feature>
<feature type="compositionally biased region" description="Polar residues" evidence="1">
    <location>
        <begin position="384"/>
        <end position="398"/>
    </location>
</feature>
<sequence>MPQRNYIRAALGIALGLSCLQPVTGCELHCDAFRALEPSVVLPATVNAADTLPALRLTAVNAAIPALPLTAMNVAIPFQPTSDGHERHHTGLISDGHERRHILPVLPLTAVNAAIPRALPLTAFHHVQEGLSRPATPPNPPVSGRPAPGRSLSTPISIDSGSRCATGGSPPASIFSWGPPNDDSSSPGRSTLPTIRQSPVPRRSPPPTSRPSTPPPGRTPPSPCTDEERRVSGRRARRPTDRFKQRLLDLFESASSSEDSPACPADLPRRLRTKRTHRGPQPPRAQLHPSDHRFLAAFWSSARSRTGRGNSAPSSSATSIGRCTVTLAASTPKPPRRPRDCHRPRSCHQHSPSGHTEEEPGLVRGAGSGYKSLRAHAQRPDATDSPTRYSRGTQTKSR</sequence>
<evidence type="ECO:0000256" key="1">
    <source>
        <dbReference type="SAM" id="MobiDB-lite"/>
    </source>
</evidence>
<feature type="compositionally biased region" description="Polar residues" evidence="1">
    <location>
        <begin position="301"/>
        <end position="321"/>
    </location>
</feature>
<reference evidence="4" key="1">
    <citation type="submission" date="2025-08" db="UniProtKB">
        <authorList>
            <consortium name="RefSeq"/>
        </authorList>
    </citation>
    <scope>IDENTIFICATION</scope>
</reference>
<dbReference type="KEGG" id="pbar:105430992"/>
<feature type="compositionally biased region" description="Polar residues" evidence="1">
    <location>
        <begin position="182"/>
        <end position="195"/>
    </location>
</feature>
<feature type="compositionally biased region" description="Polar residues" evidence="1">
    <location>
        <begin position="151"/>
        <end position="160"/>
    </location>
</feature>
<dbReference type="AlphaFoldDB" id="A0A6I9WJC5"/>
<feature type="region of interest" description="Disordered" evidence="1">
    <location>
        <begin position="130"/>
        <end position="398"/>
    </location>
</feature>
<proteinExistence type="predicted"/>
<feature type="chain" id="PRO_5026704905" evidence="2">
    <location>
        <begin position="26"/>
        <end position="398"/>
    </location>
</feature>
<dbReference type="GeneID" id="105430992"/>
<evidence type="ECO:0000313" key="3">
    <source>
        <dbReference type="Proteomes" id="UP000504615"/>
    </source>
</evidence>
<keyword evidence="3" id="KW-1185">Reference proteome</keyword>
<dbReference type="RefSeq" id="XP_011643167.1">
    <property type="nucleotide sequence ID" value="XM_011644865.1"/>
</dbReference>
<dbReference type="Proteomes" id="UP000504615">
    <property type="component" value="Unplaced"/>
</dbReference>
<organism evidence="3 4">
    <name type="scientific">Pogonomyrmex barbatus</name>
    <name type="common">red harvester ant</name>
    <dbReference type="NCBI Taxonomy" id="144034"/>
    <lineage>
        <taxon>Eukaryota</taxon>
        <taxon>Metazoa</taxon>
        <taxon>Ecdysozoa</taxon>
        <taxon>Arthropoda</taxon>
        <taxon>Hexapoda</taxon>
        <taxon>Insecta</taxon>
        <taxon>Pterygota</taxon>
        <taxon>Neoptera</taxon>
        <taxon>Endopterygota</taxon>
        <taxon>Hymenoptera</taxon>
        <taxon>Apocrita</taxon>
        <taxon>Aculeata</taxon>
        <taxon>Formicoidea</taxon>
        <taxon>Formicidae</taxon>
        <taxon>Myrmicinae</taxon>
        <taxon>Pogonomyrmex</taxon>
    </lineage>
</organism>
<evidence type="ECO:0000313" key="4">
    <source>
        <dbReference type="RefSeq" id="XP_011643167.1"/>
    </source>
</evidence>
<feature type="compositionally biased region" description="Pro residues" evidence="1">
    <location>
        <begin position="202"/>
        <end position="223"/>
    </location>
</feature>
<accession>A0A6I9WJC5</accession>
<dbReference type="PROSITE" id="PS51257">
    <property type="entry name" value="PROKAR_LIPOPROTEIN"/>
    <property type="match status" value="1"/>
</dbReference>
<evidence type="ECO:0000256" key="2">
    <source>
        <dbReference type="SAM" id="SignalP"/>
    </source>
</evidence>
<name>A0A6I9WJC5_9HYME</name>
<feature type="compositionally biased region" description="Basic and acidic residues" evidence="1">
    <location>
        <begin position="238"/>
        <end position="249"/>
    </location>
</feature>
<keyword evidence="2" id="KW-0732">Signal</keyword>
<protein>
    <submittedName>
        <fullName evidence="4">Serine/arginine repetitive matrix protein 1-like</fullName>
    </submittedName>
</protein>